<dbReference type="PANTHER" id="PTHR34817:SF1">
    <property type="entry name" value="NUCLEOTIDYLTRANSFERASE"/>
    <property type="match status" value="1"/>
</dbReference>
<accession>A0A0F8XXB0</accession>
<dbReference type="EMBL" id="LAZR01070448">
    <property type="protein sequence ID" value="KKK40811.1"/>
    <property type="molecule type" value="Genomic_DNA"/>
</dbReference>
<evidence type="ECO:0000313" key="1">
    <source>
        <dbReference type="EMBL" id="KKK40811.1"/>
    </source>
</evidence>
<protein>
    <submittedName>
        <fullName evidence="1">Uncharacterized protein</fullName>
    </submittedName>
</protein>
<sequence>MISNCQIEEGKGFFKGEMKWANPKEDWERLIGLSQFDNWKYPEDQALDFDVFSFRKYIGLLIKNNPTVLETLWLRDEDYCPFTSGWFHELRKNRDVFSSLRAYHAFSGYAHDQFKRMTHGATSGRMGAKRKAIVAKYGYDVKNASHLLRLYRMGIEFVETGQLNVYRPDREELLAVKSGEWTLEAVKAEAEILHERMRDAKETSILPDQPDTIAINKFLVDITWIWMKVDHLREKSSWHFPLEVLYLYKAKLVID</sequence>
<comment type="caution">
    <text evidence="1">The sequence shown here is derived from an EMBL/GenBank/DDBJ whole genome shotgun (WGS) entry which is preliminary data.</text>
</comment>
<feature type="non-terminal residue" evidence="1">
    <location>
        <position position="255"/>
    </location>
</feature>
<dbReference type="InterPro" id="IPR018775">
    <property type="entry name" value="RlaP"/>
</dbReference>
<dbReference type="AlphaFoldDB" id="A0A0F8XXB0"/>
<name>A0A0F8XXB0_9ZZZZ</name>
<reference evidence="1" key="1">
    <citation type="journal article" date="2015" name="Nature">
        <title>Complex archaea that bridge the gap between prokaryotes and eukaryotes.</title>
        <authorList>
            <person name="Spang A."/>
            <person name="Saw J.H."/>
            <person name="Jorgensen S.L."/>
            <person name="Zaremba-Niedzwiedzka K."/>
            <person name="Martijn J."/>
            <person name="Lind A.E."/>
            <person name="van Eijk R."/>
            <person name="Schleper C."/>
            <person name="Guy L."/>
            <person name="Ettema T.J."/>
        </authorList>
    </citation>
    <scope>NUCLEOTIDE SEQUENCE</scope>
</reference>
<dbReference type="PANTHER" id="PTHR34817">
    <property type="entry name" value="NUCLEOTIDYLTRANSFERASE"/>
    <property type="match status" value="1"/>
</dbReference>
<gene>
    <name evidence="1" type="ORF">LCGC14_2961990</name>
</gene>
<dbReference type="Pfam" id="PF10127">
    <property type="entry name" value="RlaP"/>
    <property type="match status" value="1"/>
</dbReference>
<proteinExistence type="predicted"/>
<organism evidence="1">
    <name type="scientific">marine sediment metagenome</name>
    <dbReference type="NCBI Taxonomy" id="412755"/>
    <lineage>
        <taxon>unclassified sequences</taxon>
        <taxon>metagenomes</taxon>
        <taxon>ecological metagenomes</taxon>
    </lineage>
</organism>